<dbReference type="AlphaFoldDB" id="A0A644VFB1"/>
<dbReference type="EMBL" id="VSSQ01000278">
    <property type="protein sequence ID" value="MPL89372.1"/>
    <property type="molecule type" value="Genomic_DNA"/>
</dbReference>
<comment type="caution">
    <text evidence="1">The sequence shown here is derived from an EMBL/GenBank/DDBJ whole genome shotgun (WGS) entry which is preliminary data.</text>
</comment>
<evidence type="ECO:0000313" key="1">
    <source>
        <dbReference type="EMBL" id="MPL89372.1"/>
    </source>
</evidence>
<protein>
    <submittedName>
        <fullName evidence="1">Uncharacterized protein</fullName>
    </submittedName>
</protein>
<accession>A0A644VFB1</accession>
<sequence>MKTIDQNKFRTLNAKQMNEAMGGYYVVITLPNGKVVVVNVE</sequence>
<reference evidence="1" key="1">
    <citation type="submission" date="2019-08" db="EMBL/GenBank/DDBJ databases">
        <authorList>
            <person name="Kucharzyk K."/>
            <person name="Murdoch R.W."/>
            <person name="Higgins S."/>
            <person name="Loffler F."/>
        </authorList>
    </citation>
    <scope>NUCLEOTIDE SEQUENCE</scope>
</reference>
<name>A0A644VFB1_9ZZZZ</name>
<proteinExistence type="predicted"/>
<organism evidence="1">
    <name type="scientific">bioreactor metagenome</name>
    <dbReference type="NCBI Taxonomy" id="1076179"/>
    <lineage>
        <taxon>unclassified sequences</taxon>
        <taxon>metagenomes</taxon>
        <taxon>ecological metagenomes</taxon>
    </lineage>
</organism>
<gene>
    <name evidence="1" type="ORF">SDC9_35406</name>
</gene>